<name>A0A0F9HML3_9ZZZZ</name>
<comment type="caution">
    <text evidence="2">The sequence shown here is derived from an EMBL/GenBank/DDBJ whole genome shotgun (WGS) entry which is preliminary data.</text>
</comment>
<sequence length="42" mass="4138">VGGDKPAERLVRLSEDSLSPSGVVRSVHGTGSVGDNGMVTGG</sequence>
<accession>A0A0F9HML3</accession>
<reference evidence="2" key="1">
    <citation type="journal article" date="2015" name="Nature">
        <title>Complex archaea that bridge the gap between prokaryotes and eukaryotes.</title>
        <authorList>
            <person name="Spang A."/>
            <person name="Saw J.H."/>
            <person name="Jorgensen S.L."/>
            <person name="Zaremba-Niedzwiedzka K."/>
            <person name="Martijn J."/>
            <person name="Lind A.E."/>
            <person name="van Eijk R."/>
            <person name="Schleper C."/>
            <person name="Guy L."/>
            <person name="Ettema T.J."/>
        </authorList>
    </citation>
    <scope>NUCLEOTIDE SEQUENCE</scope>
</reference>
<protein>
    <submittedName>
        <fullName evidence="2">Uncharacterized protein</fullName>
    </submittedName>
</protein>
<feature type="region of interest" description="Disordered" evidence="1">
    <location>
        <begin position="20"/>
        <end position="42"/>
    </location>
</feature>
<organism evidence="2">
    <name type="scientific">marine sediment metagenome</name>
    <dbReference type="NCBI Taxonomy" id="412755"/>
    <lineage>
        <taxon>unclassified sequences</taxon>
        <taxon>metagenomes</taxon>
        <taxon>ecological metagenomes</taxon>
    </lineage>
</organism>
<proteinExistence type="predicted"/>
<gene>
    <name evidence="2" type="ORF">LCGC14_2045340</name>
</gene>
<dbReference type="AlphaFoldDB" id="A0A0F9HML3"/>
<evidence type="ECO:0000313" key="2">
    <source>
        <dbReference type="EMBL" id="KKL76397.1"/>
    </source>
</evidence>
<feature type="compositionally biased region" description="Gly residues" evidence="1">
    <location>
        <begin position="31"/>
        <end position="42"/>
    </location>
</feature>
<evidence type="ECO:0000256" key="1">
    <source>
        <dbReference type="SAM" id="MobiDB-lite"/>
    </source>
</evidence>
<feature type="non-terminal residue" evidence="2">
    <location>
        <position position="1"/>
    </location>
</feature>
<dbReference type="EMBL" id="LAZR01024062">
    <property type="protein sequence ID" value="KKL76397.1"/>
    <property type="molecule type" value="Genomic_DNA"/>
</dbReference>